<proteinExistence type="predicted"/>
<evidence type="ECO:0000313" key="1">
    <source>
        <dbReference type="EMBL" id="KAK8217215.1"/>
    </source>
</evidence>
<accession>A0ACC3SLW0</accession>
<comment type="caution">
    <text evidence="1">The sequence shown here is derived from an EMBL/GenBank/DDBJ whole genome shotgun (WGS) entry which is preliminary data.</text>
</comment>
<dbReference type="Proteomes" id="UP001320706">
    <property type="component" value="Unassembled WGS sequence"/>
</dbReference>
<sequence length="353" mass="39009">MSRLLFNSPSVYRQRHVQSPSRMQIGEGINDGCTTRQQLKLAGPAWGERFHARVGGSKPRKVDLSQTLRYKPSAASFLPVRIFGFVFVKRFHHKSHVTGPHTAGSIDFPLSASPTEFQHHLCDGKAMRKRGRLVRLPSSSRDTNTGATQAETGTILYMGGSCCRKRLPHVWAGISKAVCPSLNVHNNVHEHPSITHEDLPADHDIPTTAWTTLVYACSIVHHPSVVAAPLRSKHRIGRSLDPDACDTMADVLKSFSWPCAHCFDINESAATNVRAESLCNEYLHKAGQSTCVYHPYPAGGHGSAARYLPSFETLSSQAGICFCLRVRIQWYYTMTVGRIAISLSRGKTGIFYS</sequence>
<evidence type="ECO:0000313" key="2">
    <source>
        <dbReference type="Proteomes" id="UP001320706"/>
    </source>
</evidence>
<keyword evidence="2" id="KW-1185">Reference proteome</keyword>
<dbReference type="EMBL" id="JAMKPW020000006">
    <property type="protein sequence ID" value="KAK8217215.1"/>
    <property type="molecule type" value="Genomic_DNA"/>
</dbReference>
<name>A0ACC3SLW0_9PEZI</name>
<organism evidence="1 2">
    <name type="scientific">Zalaria obscura</name>
    <dbReference type="NCBI Taxonomy" id="2024903"/>
    <lineage>
        <taxon>Eukaryota</taxon>
        <taxon>Fungi</taxon>
        <taxon>Dikarya</taxon>
        <taxon>Ascomycota</taxon>
        <taxon>Pezizomycotina</taxon>
        <taxon>Dothideomycetes</taxon>
        <taxon>Dothideomycetidae</taxon>
        <taxon>Dothideales</taxon>
        <taxon>Zalariaceae</taxon>
        <taxon>Zalaria</taxon>
    </lineage>
</organism>
<protein>
    <submittedName>
        <fullName evidence="1">Uncharacterized protein</fullName>
    </submittedName>
</protein>
<reference evidence="1" key="1">
    <citation type="submission" date="2024-02" db="EMBL/GenBank/DDBJ databases">
        <title>Metagenome Assembled Genome of Zalaria obscura JY119.</title>
        <authorList>
            <person name="Vighnesh L."/>
            <person name="Jagadeeshwari U."/>
            <person name="Venkata Ramana C."/>
            <person name="Sasikala C."/>
        </authorList>
    </citation>
    <scope>NUCLEOTIDE SEQUENCE</scope>
    <source>
        <strain evidence="1">JY119</strain>
    </source>
</reference>
<gene>
    <name evidence="1" type="ORF">M8818_001468</name>
</gene>